<sequence length="145" mass="17083">MKTKLFAGSKRGTLFAAFLRAVSYIAIQGEIPMINSFNLFGREADTSFGWNLILVNDDYRIPRNYEVELTELSNGEKVDSRIYPQLQQMFDDARTEGLELFVREGYRTTQNQKNIMNERIQKYQDEGYSRWEAKERAEEYIESLR</sequence>
<evidence type="ECO:0000313" key="2">
    <source>
        <dbReference type="EMBL" id="RHF08095.1"/>
    </source>
</evidence>
<dbReference type="GO" id="GO:0004180">
    <property type="term" value="F:carboxypeptidase activity"/>
    <property type="evidence" value="ECO:0007669"/>
    <property type="project" value="UniProtKB-KW"/>
</dbReference>
<gene>
    <name evidence="2" type="ORF">DW703_02160</name>
</gene>
<dbReference type="AlphaFoldDB" id="A0A414MAG5"/>
<dbReference type="InterPro" id="IPR003709">
    <property type="entry name" value="VanY-like_core_dom"/>
</dbReference>
<dbReference type="Proteomes" id="UP000283501">
    <property type="component" value="Unassembled WGS sequence"/>
</dbReference>
<keyword evidence="2" id="KW-0121">Carboxypeptidase</keyword>
<dbReference type="InterPro" id="IPR009045">
    <property type="entry name" value="Zn_M74/Hedgehog-like"/>
</dbReference>
<dbReference type="Gene3D" id="3.30.1380.10">
    <property type="match status" value="1"/>
</dbReference>
<feature type="domain" description="D-alanyl-D-alanine carboxypeptidase-like core" evidence="1">
    <location>
        <begin position="76"/>
        <end position="135"/>
    </location>
</feature>
<name>A0A414MAG5_9FIRM</name>
<protein>
    <submittedName>
        <fullName evidence="2">D-alanyl-D-alanine carboxypeptidase</fullName>
    </submittedName>
</protein>
<organism evidence="2 3">
    <name type="scientific">Agathobacter rectalis</name>
    <dbReference type="NCBI Taxonomy" id="39491"/>
    <lineage>
        <taxon>Bacteria</taxon>
        <taxon>Bacillati</taxon>
        <taxon>Bacillota</taxon>
        <taxon>Clostridia</taxon>
        <taxon>Lachnospirales</taxon>
        <taxon>Lachnospiraceae</taxon>
        <taxon>Agathobacter</taxon>
    </lineage>
</organism>
<comment type="caution">
    <text evidence="2">The sequence shown here is derived from an EMBL/GenBank/DDBJ whole genome shotgun (WGS) entry which is preliminary data.</text>
</comment>
<keyword evidence="2" id="KW-0645">Protease</keyword>
<dbReference type="SUPFAM" id="SSF55166">
    <property type="entry name" value="Hedgehog/DD-peptidase"/>
    <property type="match status" value="1"/>
</dbReference>
<keyword evidence="2" id="KW-0378">Hydrolase</keyword>
<dbReference type="EMBL" id="QSKY01000002">
    <property type="protein sequence ID" value="RHF08095.1"/>
    <property type="molecule type" value="Genomic_DNA"/>
</dbReference>
<evidence type="ECO:0000259" key="1">
    <source>
        <dbReference type="Pfam" id="PF02557"/>
    </source>
</evidence>
<proteinExistence type="predicted"/>
<dbReference type="Pfam" id="PF02557">
    <property type="entry name" value="VanY"/>
    <property type="match status" value="1"/>
</dbReference>
<accession>A0A414MAG5</accession>
<dbReference type="GO" id="GO:0006508">
    <property type="term" value="P:proteolysis"/>
    <property type="evidence" value="ECO:0007669"/>
    <property type="project" value="InterPro"/>
</dbReference>
<reference evidence="2 3" key="1">
    <citation type="submission" date="2018-08" db="EMBL/GenBank/DDBJ databases">
        <title>A genome reference for cultivated species of the human gut microbiota.</title>
        <authorList>
            <person name="Zou Y."/>
            <person name="Xue W."/>
            <person name="Luo G."/>
        </authorList>
    </citation>
    <scope>NUCLEOTIDE SEQUENCE [LARGE SCALE GENOMIC DNA]</scope>
    <source>
        <strain evidence="2 3">AM26-2LB</strain>
    </source>
</reference>
<evidence type="ECO:0000313" key="3">
    <source>
        <dbReference type="Proteomes" id="UP000283501"/>
    </source>
</evidence>